<dbReference type="RefSeq" id="WP_188614195.1">
    <property type="nucleotide sequence ID" value="NZ_BMJT01000003.1"/>
</dbReference>
<dbReference type="Pfam" id="PF04865">
    <property type="entry name" value="Baseplate_J"/>
    <property type="match status" value="1"/>
</dbReference>
<feature type="domain" description="Baseplate protein J-like barrel" evidence="1">
    <location>
        <begin position="100"/>
        <end position="180"/>
    </location>
</feature>
<protein>
    <recommendedName>
        <fullName evidence="5">Baseplate J/gp47 family protein</fullName>
    </recommendedName>
</protein>
<evidence type="ECO:0000313" key="3">
    <source>
        <dbReference type="EMBL" id="GGG19843.1"/>
    </source>
</evidence>
<dbReference type="Proteomes" id="UP000616608">
    <property type="component" value="Unassembled WGS sequence"/>
</dbReference>
<feature type="domain" description="Baseplate J-like central" evidence="2">
    <location>
        <begin position="201"/>
        <end position="272"/>
    </location>
</feature>
<name>A0A917LG04_9BACI</name>
<reference evidence="3" key="2">
    <citation type="submission" date="2020-09" db="EMBL/GenBank/DDBJ databases">
        <authorList>
            <person name="Sun Q."/>
            <person name="Zhou Y."/>
        </authorList>
    </citation>
    <scope>NUCLEOTIDE SEQUENCE</scope>
    <source>
        <strain evidence="3">CGMCC 1.15760</strain>
    </source>
</reference>
<dbReference type="AlphaFoldDB" id="A0A917LG04"/>
<dbReference type="InterPro" id="IPR052399">
    <property type="entry name" value="Phage_Baseplate_Assmbl_Protein"/>
</dbReference>
<dbReference type="PANTHER" id="PTHR37829">
    <property type="entry name" value="PHAGE-LIKE ELEMENT PBSX PROTEIN XKDT"/>
    <property type="match status" value="1"/>
</dbReference>
<dbReference type="InterPro" id="IPR014507">
    <property type="entry name" value="Baseplate_assembly_J_pred"/>
</dbReference>
<sequence>MKPRFNLQDIDFIKMDAEEIQDRVLRKIEERMGVRLFPADPRKLFIQSLMPIIVGIKNDINYTGKQNLLAYASDDALDHLGVMTDTARLPAVGASVPLKLTFTTDGPHVIPLGTRFTPNNELVFSTVERYEFVGNHITILTKCTTPGVIGNGYAPGQIDTLVDPLPYFDAVENIATTEGGKDIESDDAYAARIHLAPEKFSTAGPDGAYIYHAKSANQDIQDVYPYMETPGTVEVICLMQGGRLPSEEELAEVDAYLKQRHVRPLTDKVVVRTPNFVDYSIDVTYWIAEASVYQEQLVRKKIEAAVDEYIAWQHAKLGRDINTTELIYLMRKNGAARIQTQGMEHVTLKDYEVARLTTKQVTYGGVDYGT</sequence>
<dbReference type="PANTHER" id="PTHR37829:SF3">
    <property type="entry name" value="PROTEIN JAYE-RELATED"/>
    <property type="match status" value="1"/>
</dbReference>
<keyword evidence="4" id="KW-1185">Reference proteome</keyword>
<dbReference type="InterPro" id="IPR006949">
    <property type="entry name" value="Barrel_Baseplate_J-like"/>
</dbReference>
<evidence type="ECO:0008006" key="5">
    <source>
        <dbReference type="Google" id="ProtNLM"/>
    </source>
</evidence>
<evidence type="ECO:0000259" key="1">
    <source>
        <dbReference type="Pfam" id="PF04865"/>
    </source>
</evidence>
<proteinExistence type="predicted"/>
<accession>A0A917LG04</accession>
<evidence type="ECO:0000313" key="4">
    <source>
        <dbReference type="Proteomes" id="UP000616608"/>
    </source>
</evidence>
<evidence type="ECO:0000259" key="2">
    <source>
        <dbReference type="Pfam" id="PF26078"/>
    </source>
</evidence>
<dbReference type="Pfam" id="PF26078">
    <property type="entry name" value="Baseplate_J_M"/>
    <property type="match status" value="1"/>
</dbReference>
<comment type="caution">
    <text evidence="3">The sequence shown here is derived from an EMBL/GenBank/DDBJ whole genome shotgun (WGS) entry which is preliminary data.</text>
</comment>
<reference evidence="3" key="1">
    <citation type="journal article" date="2014" name="Int. J. Syst. Evol. Microbiol.">
        <title>Complete genome sequence of Corynebacterium casei LMG S-19264T (=DSM 44701T), isolated from a smear-ripened cheese.</title>
        <authorList>
            <consortium name="US DOE Joint Genome Institute (JGI-PGF)"/>
            <person name="Walter F."/>
            <person name="Albersmeier A."/>
            <person name="Kalinowski J."/>
            <person name="Ruckert C."/>
        </authorList>
    </citation>
    <scope>NUCLEOTIDE SEQUENCE</scope>
    <source>
        <strain evidence="3">CGMCC 1.15760</strain>
    </source>
</reference>
<dbReference type="PIRSF" id="PIRSF020481">
    <property type="entry name" value="BAP"/>
    <property type="match status" value="1"/>
</dbReference>
<dbReference type="InterPro" id="IPR058531">
    <property type="entry name" value="Baseplate_J_M"/>
</dbReference>
<organism evidence="3 4">
    <name type="scientific">Lysinibacillus alkalisoli</name>
    <dbReference type="NCBI Taxonomy" id="1911548"/>
    <lineage>
        <taxon>Bacteria</taxon>
        <taxon>Bacillati</taxon>
        <taxon>Bacillota</taxon>
        <taxon>Bacilli</taxon>
        <taxon>Bacillales</taxon>
        <taxon>Bacillaceae</taxon>
        <taxon>Lysinibacillus</taxon>
    </lineage>
</organism>
<gene>
    <name evidence="3" type="ORF">GCM10007425_12820</name>
</gene>
<dbReference type="EMBL" id="BMJT01000003">
    <property type="protein sequence ID" value="GGG19843.1"/>
    <property type="molecule type" value="Genomic_DNA"/>
</dbReference>